<dbReference type="PANTHER" id="PTHR34605">
    <property type="entry name" value="PHAGE_INTEGRASE DOMAIN-CONTAINING PROTEIN"/>
    <property type="match status" value="1"/>
</dbReference>
<dbReference type="OrthoDB" id="5598396at2759"/>
<protein>
    <recommendedName>
        <fullName evidence="4">Tyr recombinase domain-containing protein</fullName>
    </recommendedName>
</protein>
<gene>
    <name evidence="2" type="ORF">PHACADRAFT_63114</name>
</gene>
<keyword evidence="3" id="KW-1185">Reference proteome</keyword>
<evidence type="ECO:0008006" key="4">
    <source>
        <dbReference type="Google" id="ProtNLM"/>
    </source>
</evidence>
<evidence type="ECO:0000313" key="3">
    <source>
        <dbReference type="Proteomes" id="UP000008370"/>
    </source>
</evidence>
<dbReference type="Gene3D" id="1.10.443.10">
    <property type="entry name" value="Intergrase catalytic core"/>
    <property type="match status" value="1"/>
</dbReference>
<organism evidence="2 3">
    <name type="scientific">Phanerochaete carnosa (strain HHB-10118-sp)</name>
    <name type="common">White-rot fungus</name>
    <name type="synonym">Peniophora carnosa</name>
    <dbReference type="NCBI Taxonomy" id="650164"/>
    <lineage>
        <taxon>Eukaryota</taxon>
        <taxon>Fungi</taxon>
        <taxon>Dikarya</taxon>
        <taxon>Basidiomycota</taxon>
        <taxon>Agaricomycotina</taxon>
        <taxon>Agaricomycetes</taxon>
        <taxon>Polyporales</taxon>
        <taxon>Phanerochaetaceae</taxon>
        <taxon>Phanerochaete</taxon>
    </lineage>
</organism>
<dbReference type="InParanoid" id="K5WC76"/>
<dbReference type="STRING" id="650164.K5WC76"/>
<dbReference type="InterPro" id="IPR011010">
    <property type="entry name" value="DNA_brk_join_enz"/>
</dbReference>
<dbReference type="AlphaFoldDB" id="K5WC76"/>
<dbReference type="GO" id="GO:0015074">
    <property type="term" value="P:DNA integration"/>
    <property type="evidence" value="ECO:0007669"/>
    <property type="project" value="InterPro"/>
</dbReference>
<dbReference type="Proteomes" id="UP000008370">
    <property type="component" value="Unassembled WGS sequence"/>
</dbReference>
<feature type="non-terminal residue" evidence="2">
    <location>
        <position position="1"/>
    </location>
</feature>
<name>K5WC76_PHACS</name>
<keyword evidence="1" id="KW-0233">DNA recombination</keyword>
<feature type="non-terminal residue" evidence="2">
    <location>
        <position position="245"/>
    </location>
</feature>
<dbReference type="RefSeq" id="XP_007390971.1">
    <property type="nucleotide sequence ID" value="XM_007390909.1"/>
</dbReference>
<dbReference type="GO" id="GO:0003677">
    <property type="term" value="F:DNA binding"/>
    <property type="evidence" value="ECO:0007669"/>
    <property type="project" value="InterPro"/>
</dbReference>
<dbReference type="InterPro" id="IPR052925">
    <property type="entry name" value="Phage_Integrase-like_Recomb"/>
</dbReference>
<dbReference type="KEGG" id="pco:PHACADRAFT_63114"/>
<dbReference type="EMBL" id="JH930468">
    <property type="protein sequence ID" value="EKM61563.1"/>
    <property type="molecule type" value="Genomic_DNA"/>
</dbReference>
<evidence type="ECO:0000256" key="1">
    <source>
        <dbReference type="ARBA" id="ARBA00023172"/>
    </source>
</evidence>
<dbReference type="HOGENOM" id="CLU_083223_0_0_1"/>
<dbReference type="InterPro" id="IPR013762">
    <property type="entry name" value="Integrase-like_cat_sf"/>
</dbReference>
<accession>K5WC76</accession>
<dbReference type="GO" id="GO:0006310">
    <property type="term" value="P:DNA recombination"/>
    <property type="evidence" value="ECO:0007669"/>
    <property type="project" value="UniProtKB-KW"/>
</dbReference>
<dbReference type="GeneID" id="18920194"/>
<proteinExistence type="predicted"/>
<dbReference type="PANTHER" id="PTHR34605:SF3">
    <property type="entry name" value="P CELL-TYPE AGGLUTINATION PROTEIN MAP4-LIKE-RELATED"/>
    <property type="match status" value="1"/>
</dbReference>
<sequence>HNFPIVPSVDTLSFYTVYMCHHIQPSSVDSYLSGICNQLEPLYPEVRTLRRHHLVTRTLAGCKRMFSTPANHKAALEPHHLLTLLQHFPPDSHNNRLFRALALSGFFTLHRLGELVWPNDSDLRSWRKVISRVSVTPTSDSYGYTLPSHKADRLFAGSSILISDTFAPDGIAPSTVFRDYLSSRDGLFPLQPALWLTEDGQVPTRSWFISWLHRAIPDQNISGHSLRAGGATFFASIGWPDDRIQ</sequence>
<evidence type="ECO:0000313" key="2">
    <source>
        <dbReference type="EMBL" id="EKM61563.1"/>
    </source>
</evidence>
<dbReference type="SUPFAM" id="SSF56349">
    <property type="entry name" value="DNA breaking-rejoining enzymes"/>
    <property type="match status" value="1"/>
</dbReference>
<reference evidence="2 3" key="1">
    <citation type="journal article" date="2012" name="BMC Genomics">
        <title>Comparative genomics of the white-rot fungi, Phanerochaete carnosa and P. chrysosporium, to elucidate the genetic basis of the distinct wood types they colonize.</title>
        <authorList>
            <person name="Suzuki H."/>
            <person name="MacDonald J."/>
            <person name="Syed K."/>
            <person name="Salamov A."/>
            <person name="Hori C."/>
            <person name="Aerts A."/>
            <person name="Henrissat B."/>
            <person name="Wiebenga A."/>
            <person name="vanKuyk P.A."/>
            <person name="Barry K."/>
            <person name="Lindquist E."/>
            <person name="LaButti K."/>
            <person name="Lapidus A."/>
            <person name="Lucas S."/>
            <person name="Coutinho P."/>
            <person name="Gong Y."/>
            <person name="Samejima M."/>
            <person name="Mahadevan R."/>
            <person name="Abou-Zaid M."/>
            <person name="de Vries R.P."/>
            <person name="Igarashi K."/>
            <person name="Yadav J.S."/>
            <person name="Grigoriev I.V."/>
            <person name="Master E.R."/>
        </authorList>
    </citation>
    <scope>NUCLEOTIDE SEQUENCE [LARGE SCALE GENOMIC DNA]</scope>
    <source>
        <strain evidence="2 3">HHB-10118-sp</strain>
    </source>
</reference>